<protein>
    <submittedName>
        <fullName evidence="8">Cation transporter</fullName>
    </submittedName>
</protein>
<evidence type="ECO:0000259" key="7">
    <source>
        <dbReference type="Pfam" id="PF01699"/>
    </source>
</evidence>
<feature type="transmembrane region" description="Helical" evidence="6">
    <location>
        <begin position="263"/>
        <end position="283"/>
    </location>
</feature>
<feature type="transmembrane region" description="Helical" evidence="6">
    <location>
        <begin position="46"/>
        <end position="66"/>
    </location>
</feature>
<dbReference type="GO" id="GO:0006874">
    <property type="term" value="P:intracellular calcium ion homeostasis"/>
    <property type="evidence" value="ECO:0007669"/>
    <property type="project" value="TreeGrafter"/>
</dbReference>
<dbReference type="Pfam" id="PF01699">
    <property type="entry name" value="Na_Ca_ex"/>
    <property type="match status" value="2"/>
</dbReference>
<evidence type="ECO:0000256" key="3">
    <source>
        <dbReference type="ARBA" id="ARBA00022989"/>
    </source>
</evidence>
<gene>
    <name evidence="8" type="ORF">GCM10007989_15210</name>
</gene>
<feature type="transmembrane region" description="Helical" evidence="6">
    <location>
        <begin position="111"/>
        <end position="130"/>
    </location>
</feature>
<feature type="transmembrane region" description="Helical" evidence="6">
    <location>
        <begin position="78"/>
        <end position="99"/>
    </location>
</feature>
<feature type="compositionally biased region" description="Basic and acidic residues" evidence="5">
    <location>
        <begin position="174"/>
        <end position="184"/>
    </location>
</feature>
<feature type="domain" description="Sodium/calcium exchanger membrane region" evidence="7">
    <location>
        <begin position="198"/>
        <end position="341"/>
    </location>
</feature>
<dbReference type="GO" id="GO:0008273">
    <property type="term" value="F:calcium, potassium:sodium antiporter activity"/>
    <property type="evidence" value="ECO:0007669"/>
    <property type="project" value="TreeGrafter"/>
</dbReference>
<dbReference type="PANTHER" id="PTHR10846">
    <property type="entry name" value="SODIUM/POTASSIUM/CALCIUM EXCHANGER"/>
    <property type="match status" value="1"/>
</dbReference>
<comment type="subcellular location">
    <subcellularLocation>
        <location evidence="1">Membrane</location>
        <topology evidence="1">Multi-pass membrane protein</topology>
    </subcellularLocation>
</comment>
<comment type="caution">
    <text evidence="8">The sequence shown here is derived from an EMBL/GenBank/DDBJ whole genome shotgun (WGS) entry which is preliminary data.</text>
</comment>
<dbReference type="InterPro" id="IPR044880">
    <property type="entry name" value="NCX_ion-bd_dom_sf"/>
</dbReference>
<keyword evidence="4 6" id="KW-0472">Membrane</keyword>
<feature type="transmembrane region" description="Helical" evidence="6">
    <location>
        <begin position="295"/>
        <end position="312"/>
    </location>
</feature>
<evidence type="ECO:0000256" key="1">
    <source>
        <dbReference type="ARBA" id="ARBA00004141"/>
    </source>
</evidence>
<dbReference type="Proteomes" id="UP000646579">
    <property type="component" value="Unassembled WGS sequence"/>
</dbReference>
<accession>A0A918VT80</accession>
<feature type="transmembrane region" description="Helical" evidence="6">
    <location>
        <begin position="198"/>
        <end position="220"/>
    </location>
</feature>
<feature type="transmembrane region" description="Helical" evidence="6">
    <location>
        <begin position="324"/>
        <end position="341"/>
    </location>
</feature>
<dbReference type="GO" id="GO:0005262">
    <property type="term" value="F:calcium channel activity"/>
    <property type="evidence" value="ECO:0007669"/>
    <property type="project" value="TreeGrafter"/>
</dbReference>
<keyword evidence="2 6" id="KW-0812">Transmembrane</keyword>
<keyword evidence="9" id="KW-1185">Reference proteome</keyword>
<feature type="region of interest" description="Disordered" evidence="5">
    <location>
        <begin position="168"/>
        <end position="189"/>
    </location>
</feature>
<organism evidence="8 9">
    <name type="scientific">Devosia pacifica</name>
    <dbReference type="NCBI Taxonomy" id="1335967"/>
    <lineage>
        <taxon>Bacteria</taxon>
        <taxon>Pseudomonadati</taxon>
        <taxon>Pseudomonadota</taxon>
        <taxon>Alphaproteobacteria</taxon>
        <taxon>Hyphomicrobiales</taxon>
        <taxon>Devosiaceae</taxon>
        <taxon>Devosia</taxon>
    </lineage>
</organism>
<dbReference type="GO" id="GO:0005886">
    <property type="term" value="C:plasma membrane"/>
    <property type="evidence" value="ECO:0007669"/>
    <property type="project" value="TreeGrafter"/>
</dbReference>
<evidence type="ECO:0000256" key="4">
    <source>
        <dbReference type="ARBA" id="ARBA00023136"/>
    </source>
</evidence>
<dbReference type="AlphaFoldDB" id="A0A918VT80"/>
<dbReference type="RefSeq" id="WP_189424931.1">
    <property type="nucleotide sequence ID" value="NZ_BMZE01000002.1"/>
</dbReference>
<name>A0A918VT80_9HYPH</name>
<dbReference type="EMBL" id="BMZE01000002">
    <property type="protein sequence ID" value="GHA20995.1"/>
    <property type="molecule type" value="Genomic_DNA"/>
</dbReference>
<feature type="domain" description="Sodium/calcium exchanger membrane region" evidence="7">
    <location>
        <begin position="12"/>
        <end position="130"/>
    </location>
</feature>
<evidence type="ECO:0000313" key="9">
    <source>
        <dbReference type="Proteomes" id="UP000646579"/>
    </source>
</evidence>
<evidence type="ECO:0000313" key="8">
    <source>
        <dbReference type="EMBL" id="GHA20995.1"/>
    </source>
</evidence>
<proteinExistence type="predicted"/>
<reference evidence="8" key="1">
    <citation type="journal article" date="2014" name="Int. J. Syst. Evol. Microbiol.">
        <title>Complete genome sequence of Corynebacterium casei LMG S-19264T (=DSM 44701T), isolated from a smear-ripened cheese.</title>
        <authorList>
            <consortium name="US DOE Joint Genome Institute (JGI-PGF)"/>
            <person name="Walter F."/>
            <person name="Albersmeier A."/>
            <person name="Kalinowski J."/>
            <person name="Ruckert C."/>
        </authorList>
    </citation>
    <scope>NUCLEOTIDE SEQUENCE</scope>
    <source>
        <strain evidence="8">KCTC 32437</strain>
    </source>
</reference>
<dbReference type="Gene3D" id="1.20.1420.30">
    <property type="entry name" value="NCX, central ion-binding region"/>
    <property type="match status" value="2"/>
</dbReference>
<feature type="transmembrane region" description="Helical" evidence="6">
    <location>
        <begin position="136"/>
        <end position="155"/>
    </location>
</feature>
<feature type="transmembrane region" description="Helical" evidence="6">
    <location>
        <begin position="232"/>
        <end position="251"/>
    </location>
</feature>
<dbReference type="PANTHER" id="PTHR10846:SF8">
    <property type="entry name" value="INNER MEMBRANE PROTEIN YRBG"/>
    <property type="match status" value="1"/>
</dbReference>
<evidence type="ECO:0000256" key="6">
    <source>
        <dbReference type="SAM" id="Phobius"/>
    </source>
</evidence>
<dbReference type="InterPro" id="IPR004837">
    <property type="entry name" value="NaCa_Exmemb"/>
</dbReference>
<feature type="transmembrane region" description="Helical" evidence="6">
    <location>
        <begin position="6"/>
        <end position="26"/>
    </location>
</feature>
<sequence>MVDISQFSLWASIAVFIAAAAAITFAGFKISGLADRLADRTGMGEVVAGALFLGAATSLPGAITSVTTAAQGAAQLSIGNALGGLTAQTAFVALADLFYKRANLEHAAASATGLAQGVLLVAILSLPLIASAQPAFTLWHVHPVSILIPIAYLFGLRQLSGIQKQPMWEPVETDETREAISKPDDGDDESDLSLWSRFLLYAGITALAGYAIGEASIAIVDHTGLSETAVGTIFAAVANSLPELVTAIAAVRIGAVSLAVGDVIGGNAFEVMFLSAADVFYGGSIYAEMTNQHRTTALIAILMTAVLLLGLIRRQKSGPANIGFESTIVLLLYAASIVLIII</sequence>
<evidence type="ECO:0000256" key="5">
    <source>
        <dbReference type="SAM" id="MobiDB-lite"/>
    </source>
</evidence>
<evidence type="ECO:0000256" key="2">
    <source>
        <dbReference type="ARBA" id="ARBA00022692"/>
    </source>
</evidence>
<reference evidence="8" key="2">
    <citation type="submission" date="2020-09" db="EMBL/GenBank/DDBJ databases">
        <authorList>
            <person name="Sun Q."/>
            <person name="Kim S."/>
        </authorList>
    </citation>
    <scope>NUCLEOTIDE SEQUENCE</scope>
    <source>
        <strain evidence="8">KCTC 32437</strain>
    </source>
</reference>
<dbReference type="InterPro" id="IPR004481">
    <property type="entry name" value="K/Na/Ca-exchanger"/>
</dbReference>
<keyword evidence="3 6" id="KW-1133">Transmembrane helix</keyword>